<reference evidence="1" key="1">
    <citation type="journal article" date="2014" name="Front. Microbiol.">
        <title>High frequency of phylogenetically diverse reductive dehalogenase-homologous genes in deep subseafloor sedimentary metagenomes.</title>
        <authorList>
            <person name="Kawai M."/>
            <person name="Futagami T."/>
            <person name="Toyoda A."/>
            <person name="Takaki Y."/>
            <person name="Nishi S."/>
            <person name="Hori S."/>
            <person name="Arai W."/>
            <person name="Tsubouchi T."/>
            <person name="Morono Y."/>
            <person name="Uchiyama I."/>
            <person name="Ito T."/>
            <person name="Fujiyama A."/>
            <person name="Inagaki F."/>
            <person name="Takami H."/>
        </authorList>
    </citation>
    <scope>NUCLEOTIDE SEQUENCE</scope>
    <source>
        <strain evidence="1">Expedition CK06-06</strain>
    </source>
</reference>
<evidence type="ECO:0008006" key="2">
    <source>
        <dbReference type="Google" id="ProtNLM"/>
    </source>
</evidence>
<name>X1PP91_9ZZZZ</name>
<dbReference type="Gene3D" id="2.10.260.10">
    <property type="match status" value="1"/>
</dbReference>
<organism evidence="1">
    <name type="scientific">marine sediment metagenome</name>
    <dbReference type="NCBI Taxonomy" id="412755"/>
    <lineage>
        <taxon>unclassified sequences</taxon>
        <taxon>metagenomes</taxon>
        <taxon>ecological metagenomes</taxon>
    </lineage>
</organism>
<protein>
    <recommendedName>
        <fullName evidence="2">SpoVT-AbrB domain-containing protein</fullName>
    </recommendedName>
</protein>
<gene>
    <name evidence="1" type="ORF">S06H3_46432</name>
</gene>
<evidence type="ECO:0000313" key="1">
    <source>
        <dbReference type="EMBL" id="GAI40860.1"/>
    </source>
</evidence>
<dbReference type="InterPro" id="IPR037914">
    <property type="entry name" value="SpoVT-AbrB_sf"/>
</dbReference>
<proteinExistence type="predicted"/>
<dbReference type="NCBIfam" id="TIGR01439">
    <property type="entry name" value="lp_hng_hel_AbrB"/>
    <property type="match status" value="1"/>
</dbReference>
<dbReference type="EMBL" id="BARV01029077">
    <property type="protein sequence ID" value="GAI40860.1"/>
    <property type="molecule type" value="Genomic_DNA"/>
</dbReference>
<dbReference type="GO" id="GO:0003677">
    <property type="term" value="F:DNA binding"/>
    <property type="evidence" value="ECO:0007669"/>
    <property type="project" value="InterPro"/>
</dbReference>
<sequence length="45" mass="5095">MGEIDEKGRILVPVYFRERLGLKAGDKVNIEMEKAEEMPSEEAEG</sequence>
<dbReference type="SUPFAM" id="SSF89447">
    <property type="entry name" value="AbrB/MazE/MraZ-like"/>
    <property type="match status" value="1"/>
</dbReference>
<accession>X1PP91</accession>
<dbReference type="InterPro" id="IPR007159">
    <property type="entry name" value="SpoVT-AbrB_dom"/>
</dbReference>
<dbReference type="AlphaFoldDB" id="X1PP91"/>
<comment type="caution">
    <text evidence="1">The sequence shown here is derived from an EMBL/GenBank/DDBJ whole genome shotgun (WGS) entry which is preliminary data.</text>
</comment>